<reference evidence="18" key="1">
    <citation type="journal article" date="2019" name="Int. J. Syst. Evol. Microbiol.">
        <title>The Global Catalogue of Microorganisms (GCM) 10K type strain sequencing project: providing services to taxonomists for standard genome sequencing and annotation.</title>
        <authorList>
            <consortium name="The Broad Institute Genomics Platform"/>
            <consortium name="The Broad Institute Genome Sequencing Center for Infectious Disease"/>
            <person name="Wu L."/>
            <person name="Ma J."/>
        </authorList>
    </citation>
    <scope>NUCLEOTIDE SEQUENCE [LARGE SCALE GENOMIC DNA]</scope>
    <source>
        <strain evidence="18">JCM 18401</strain>
    </source>
</reference>
<keyword evidence="10 12" id="KW-0975">Bacterial flagellum</keyword>
<dbReference type="PANTHER" id="PTHR30046:SF0">
    <property type="entry name" value="FLAGELLAR M-RING PROTEIN"/>
    <property type="match status" value="1"/>
</dbReference>
<dbReference type="InterPro" id="IPR006182">
    <property type="entry name" value="FliF_N_dom"/>
</dbReference>
<feature type="transmembrane region" description="Helical" evidence="14">
    <location>
        <begin position="452"/>
        <end position="474"/>
    </location>
</feature>
<evidence type="ECO:0000256" key="13">
    <source>
        <dbReference type="SAM" id="MobiDB-lite"/>
    </source>
</evidence>
<keyword evidence="7 14" id="KW-0812">Transmembrane</keyword>
<evidence type="ECO:0000256" key="3">
    <source>
        <dbReference type="ARBA" id="ARBA00004651"/>
    </source>
</evidence>
<dbReference type="PRINTS" id="PR01009">
    <property type="entry name" value="FLGMRINGFLIF"/>
</dbReference>
<comment type="caution">
    <text evidence="17">The sequence shown here is derived from an EMBL/GenBank/DDBJ whole genome shotgun (WGS) entry which is preliminary data.</text>
</comment>
<feature type="domain" description="Flagellar M-ring N-terminal" evidence="15">
    <location>
        <begin position="62"/>
        <end position="233"/>
    </location>
</feature>
<dbReference type="Gene3D" id="3.30.300.30">
    <property type="match status" value="1"/>
</dbReference>
<comment type="function">
    <text evidence="1 12">The M ring may be actively involved in energy transduction.</text>
</comment>
<proteinExistence type="inferred from homology"/>
<evidence type="ECO:0000256" key="1">
    <source>
        <dbReference type="ARBA" id="ARBA00003820"/>
    </source>
</evidence>
<evidence type="ECO:0000256" key="10">
    <source>
        <dbReference type="ARBA" id="ARBA00023143"/>
    </source>
</evidence>
<dbReference type="Pfam" id="PF08345">
    <property type="entry name" value="YscJ_FliF_C"/>
    <property type="match status" value="1"/>
</dbReference>
<evidence type="ECO:0000256" key="14">
    <source>
        <dbReference type="SAM" id="Phobius"/>
    </source>
</evidence>
<comment type="similarity">
    <text evidence="4 12">Belongs to the FliF family.</text>
</comment>
<dbReference type="PIRSF" id="PIRSF004862">
    <property type="entry name" value="FliF"/>
    <property type="match status" value="1"/>
</dbReference>
<keyword evidence="8 14" id="KW-1133">Transmembrane helix</keyword>
<evidence type="ECO:0000313" key="18">
    <source>
        <dbReference type="Proteomes" id="UP001499988"/>
    </source>
</evidence>
<evidence type="ECO:0000259" key="16">
    <source>
        <dbReference type="Pfam" id="PF08345"/>
    </source>
</evidence>
<dbReference type="Proteomes" id="UP001499988">
    <property type="component" value="Unassembled WGS sequence"/>
</dbReference>
<organism evidence="17 18">
    <name type="scientific">Ferrimonas pelagia</name>
    <dbReference type="NCBI Taxonomy" id="1177826"/>
    <lineage>
        <taxon>Bacteria</taxon>
        <taxon>Pseudomonadati</taxon>
        <taxon>Pseudomonadota</taxon>
        <taxon>Gammaproteobacteria</taxon>
        <taxon>Alteromonadales</taxon>
        <taxon>Ferrimonadaceae</taxon>
        <taxon>Ferrimonas</taxon>
    </lineage>
</organism>
<evidence type="ECO:0000256" key="9">
    <source>
        <dbReference type="ARBA" id="ARBA00023136"/>
    </source>
</evidence>
<dbReference type="InterPro" id="IPR000067">
    <property type="entry name" value="FlgMring_FliF"/>
</dbReference>
<dbReference type="RefSeq" id="WP_345333295.1">
    <property type="nucleotide sequence ID" value="NZ_BAABJZ010000006.1"/>
</dbReference>
<feature type="region of interest" description="Disordered" evidence="13">
    <location>
        <begin position="309"/>
        <end position="358"/>
    </location>
</feature>
<dbReference type="NCBIfam" id="TIGR00206">
    <property type="entry name" value="fliF"/>
    <property type="match status" value="1"/>
</dbReference>
<comment type="subcellular location">
    <subcellularLocation>
        <location evidence="2 12">Bacterial flagellum basal body</location>
    </subcellularLocation>
    <subcellularLocation>
        <location evidence="3">Cell membrane</location>
        <topology evidence="3">Multi-pass membrane protein</topology>
    </subcellularLocation>
</comment>
<feature type="region of interest" description="Disordered" evidence="13">
    <location>
        <begin position="1"/>
        <end position="22"/>
    </location>
</feature>
<dbReference type="EMBL" id="BAABJZ010000006">
    <property type="protein sequence ID" value="GAA4874455.1"/>
    <property type="molecule type" value="Genomic_DNA"/>
</dbReference>
<dbReference type="PANTHER" id="PTHR30046">
    <property type="entry name" value="FLAGELLAR M-RING PROTEIN"/>
    <property type="match status" value="1"/>
</dbReference>
<evidence type="ECO:0000256" key="6">
    <source>
        <dbReference type="ARBA" id="ARBA00022475"/>
    </source>
</evidence>
<keyword evidence="6" id="KW-1003">Cell membrane</keyword>
<evidence type="ECO:0000256" key="5">
    <source>
        <dbReference type="ARBA" id="ARBA00017949"/>
    </source>
</evidence>
<keyword evidence="17" id="KW-0966">Cell projection</keyword>
<keyword evidence="9 14" id="KW-0472">Membrane</keyword>
<protein>
    <recommendedName>
        <fullName evidence="5 12">Flagellar M-ring protein</fullName>
    </recommendedName>
</protein>
<accession>A0ABP9EEV7</accession>
<feature type="compositionally biased region" description="Polar residues" evidence="13">
    <location>
        <begin position="323"/>
        <end position="338"/>
    </location>
</feature>
<evidence type="ECO:0000259" key="15">
    <source>
        <dbReference type="Pfam" id="PF01514"/>
    </source>
</evidence>
<feature type="transmembrane region" description="Helical" evidence="14">
    <location>
        <begin position="41"/>
        <end position="61"/>
    </location>
</feature>
<evidence type="ECO:0000256" key="8">
    <source>
        <dbReference type="ARBA" id="ARBA00022989"/>
    </source>
</evidence>
<feature type="domain" description="Flagellar M-ring C-terminal" evidence="16">
    <location>
        <begin position="266"/>
        <end position="434"/>
    </location>
</feature>
<dbReference type="InterPro" id="IPR045851">
    <property type="entry name" value="AMP-bd_C_sf"/>
</dbReference>
<keyword evidence="18" id="KW-1185">Reference proteome</keyword>
<keyword evidence="17" id="KW-0282">Flagellum</keyword>
<comment type="subunit">
    <text evidence="11">The basal body constitutes a major portion of the flagellar organelle and consists of four rings (L,P,S, and M) mounted on a central rod. The M ring is integral to the inner membrane of the cell and may be connected to the flagellar rod via the S ring. The S (supramembrane ring) lies just distal to the M ring. The L and P rings lie in the outer membrane and the periplasmic space, respectively.</text>
</comment>
<evidence type="ECO:0000256" key="11">
    <source>
        <dbReference type="ARBA" id="ARBA00025936"/>
    </source>
</evidence>
<evidence type="ECO:0000256" key="4">
    <source>
        <dbReference type="ARBA" id="ARBA00007971"/>
    </source>
</evidence>
<evidence type="ECO:0000256" key="2">
    <source>
        <dbReference type="ARBA" id="ARBA00004117"/>
    </source>
</evidence>
<dbReference type="InterPro" id="IPR013556">
    <property type="entry name" value="Flag_M-ring_C"/>
</dbReference>
<dbReference type="InterPro" id="IPR043427">
    <property type="entry name" value="YscJ/FliF"/>
</dbReference>
<evidence type="ECO:0000256" key="7">
    <source>
        <dbReference type="ARBA" id="ARBA00022692"/>
    </source>
</evidence>
<dbReference type="Pfam" id="PF01514">
    <property type="entry name" value="YscJ_FliF"/>
    <property type="match status" value="1"/>
</dbReference>
<feature type="compositionally biased region" description="Polar residues" evidence="13">
    <location>
        <begin position="1"/>
        <end position="11"/>
    </location>
</feature>
<sequence>MVQGSTAQLPATDTGAAGGGIEENKSSPIANLASVDVLRQITLILALAIALALGVFVWIWAQEPNYRPLGAMETDELIETLDYFDQQKIKYELNGNVLSVPEERFSEIRLQLTRAGLGSARQQADFLNQDSGFGVSQRMEQARLKQSQEQNLARAVAELRSISRARVILALPAQNVFARQQQEPSATVVVTLGRGTELKQSEVDAVVDIVASAVHGLKPVKVTVTDQHGRLLHSGSQDGVSAQTRRELELQTKQEQLFLRKIDAILIPVLGLGKYTAQVAVNMDFSAREETSRRFNPDASVRSEMLVEDNRNGGGPLGIPGALTNQPPMDSEIPQQVDGSGASERLASGSSRSEATRNFELDSTVSHTRQQVGVIDRVSLSVAVDYKPVTQPDGSSVMQPRSEAELANIQRLLQGSVGFNAGRGDMLEVVSVPFADELALDPISLPMYEQPWFWRAVKAALGGMIILLMFLFVVRPMLKRLLYPDQAKHEAELNKAKFQNELAELEDQYSADTLGMLTQEKSDYSYAEDGSILLPDLRKDDDMLRAIRALVANEPELSTQVIKSWLEEDV</sequence>
<gene>
    <name evidence="17" type="primary">fliF_1</name>
    <name evidence="17" type="ORF">GCM10023333_04240</name>
</gene>
<keyword evidence="17" id="KW-0969">Cilium</keyword>
<name>A0ABP9EEV7_9GAMM</name>
<evidence type="ECO:0000313" key="17">
    <source>
        <dbReference type="EMBL" id="GAA4874455.1"/>
    </source>
</evidence>
<evidence type="ECO:0000256" key="12">
    <source>
        <dbReference type="PIRNR" id="PIRNR004862"/>
    </source>
</evidence>